<dbReference type="EMBL" id="JBAJEX010000010">
    <property type="protein sequence ID" value="MEO1767780.1"/>
    <property type="molecule type" value="Genomic_DNA"/>
</dbReference>
<accession>A0ABV0EIE5</accession>
<proteinExistence type="predicted"/>
<dbReference type="SUPFAM" id="SSF53474">
    <property type="entry name" value="alpha/beta-Hydrolases"/>
    <property type="match status" value="1"/>
</dbReference>
<dbReference type="InterPro" id="IPR029058">
    <property type="entry name" value="AB_hydrolase_fold"/>
</dbReference>
<sequence>MTRSERIHIAGPAGKIQVFVETREVPAGIALIAHLHPLYGGTADNKVVTTLAQTFRELGCATLRPNFRGVGGSEGEHDHRSSQRVTPQRVTPQRVITPQRVRPLLYSQLSLPPYLSIAIRQTPAPMHRLSTLPGLPSAASALNALSP</sequence>
<reference evidence="2 3" key="1">
    <citation type="submission" date="2024-02" db="EMBL/GenBank/DDBJ databases">
        <title>New thermophilic sulfur-oxidizing bacteria from a hot springs of the Uzon caldera (Kamchatka, Russia).</title>
        <authorList>
            <person name="Dukat A.M."/>
            <person name="Elcheninov A.G."/>
            <person name="Frolov E.N."/>
        </authorList>
    </citation>
    <scope>NUCLEOTIDE SEQUENCE [LARGE SCALE GENOMIC DNA]</scope>
    <source>
        <strain evidence="2 3">AK1</strain>
    </source>
</reference>
<evidence type="ECO:0000313" key="3">
    <source>
        <dbReference type="Proteomes" id="UP001482231"/>
    </source>
</evidence>
<keyword evidence="3" id="KW-1185">Reference proteome</keyword>
<dbReference type="RefSeq" id="WP_347308891.1">
    <property type="nucleotide sequence ID" value="NZ_JBAJEX010000010.1"/>
</dbReference>
<evidence type="ECO:0000313" key="2">
    <source>
        <dbReference type="EMBL" id="MEO1767780.1"/>
    </source>
</evidence>
<feature type="region of interest" description="Disordered" evidence="1">
    <location>
        <begin position="69"/>
        <end position="89"/>
    </location>
</feature>
<dbReference type="Proteomes" id="UP001482231">
    <property type="component" value="Unassembled WGS sequence"/>
</dbReference>
<evidence type="ECO:0000256" key="1">
    <source>
        <dbReference type="SAM" id="MobiDB-lite"/>
    </source>
</evidence>
<comment type="caution">
    <text evidence="2">The sequence shown here is derived from an EMBL/GenBank/DDBJ whole genome shotgun (WGS) entry which is preliminary data.</text>
</comment>
<evidence type="ECO:0008006" key="4">
    <source>
        <dbReference type="Google" id="ProtNLM"/>
    </source>
</evidence>
<organism evidence="2 3">
    <name type="scientific">Thiobacter aerophilum</name>
    <dbReference type="NCBI Taxonomy" id="3121275"/>
    <lineage>
        <taxon>Bacteria</taxon>
        <taxon>Pseudomonadati</taxon>
        <taxon>Pseudomonadota</taxon>
        <taxon>Betaproteobacteria</taxon>
        <taxon>Burkholderiales</taxon>
        <taxon>Thiobacteraceae</taxon>
        <taxon>Thiobacter</taxon>
    </lineage>
</organism>
<protein>
    <recommendedName>
        <fullName evidence="4">Xaa-Pro dipeptidyl-peptidase-like domain-containing protein</fullName>
    </recommendedName>
</protein>
<dbReference type="Gene3D" id="3.40.50.1820">
    <property type="entry name" value="alpha/beta hydrolase"/>
    <property type="match status" value="1"/>
</dbReference>
<name>A0ABV0EIE5_9BURK</name>
<gene>
    <name evidence="2" type="ORF">V6E02_11205</name>
</gene>